<protein>
    <submittedName>
        <fullName evidence="2">Uncharacterized protein</fullName>
    </submittedName>
</protein>
<keyword evidence="3" id="KW-1185">Reference proteome</keyword>
<proteinExistence type="predicted"/>
<dbReference type="AlphaFoldDB" id="A0AAE1M8V3"/>
<gene>
    <name evidence="2" type="ORF">QN277_009054</name>
</gene>
<comment type="caution">
    <text evidence="2">The sequence shown here is derived from an EMBL/GenBank/DDBJ whole genome shotgun (WGS) entry which is preliminary data.</text>
</comment>
<evidence type="ECO:0000313" key="2">
    <source>
        <dbReference type="EMBL" id="KAK4256149.1"/>
    </source>
</evidence>
<dbReference type="PANTHER" id="PTHR37743">
    <property type="entry name" value="ARM REPEAT SUPERFAMILY PROTEIN"/>
    <property type="match status" value="1"/>
</dbReference>
<reference evidence="2" key="1">
    <citation type="submission" date="2023-10" db="EMBL/GenBank/DDBJ databases">
        <title>Chromosome-level genome of the transformable northern wattle, Acacia crassicarpa.</title>
        <authorList>
            <person name="Massaro I."/>
            <person name="Sinha N.R."/>
            <person name="Poethig S."/>
            <person name="Leichty A.R."/>
        </authorList>
    </citation>
    <scope>NUCLEOTIDE SEQUENCE</scope>
    <source>
        <strain evidence="2">Acra3RX</strain>
        <tissue evidence="2">Leaf</tissue>
    </source>
</reference>
<dbReference type="PANTHER" id="PTHR37743:SF1">
    <property type="entry name" value="ARM REPEAT SUPERFAMILY PROTEIN"/>
    <property type="match status" value="1"/>
</dbReference>
<feature type="region of interest" description="Disordered" evidence="1">
    <location>
        <begin position="1"/>
        <end position="28"/>
    </location>
</feature>
<sequence>MQYYMENHSSGLADKKDSEDETGRSEDDKCFKEVLKRLPSGNIPQRRNAIDVISEVIDIPTDSQKSTLLSTWQDVANSLLERLGKL</sequence>
<evidence type="ECO:0000256" key="1">
    <source>
        <dbReference type="SAM" id="MobiDB-lite"/>
    </source>
</evidence>
<name>A0AAE1M8V3_9FABA</name>
<feature type="compositionally biased region" description="Basic and acidic residues" evidence="1">
    <location>
        <begin position="13"/>
        <end position="28"/>
    </location>
</feature>
<dbReference type="Proteomes" id="UP001293593">
    <property type="component" value="Unassembled WGS sequence"/>
</dbReference>
<accession>A0AAE1M8V3</accession>
<organism evidence="2 3">
    <name type="scientific">Acacia crassicarpa</name>
    <name type="common">northern wattle</name>
    <dbReference type="NCBI Taxonomy" id="499986"/>
    <lineage>
        <taxon>Eukaryota</taxon>
        <taxon>Viridiplantae</taxon>
        <taxon>Streptophyta</taxon>
        <taxon>Embryophyta</taxon>
        <taxon>Tracheophyta</taxon>
        <taxon>Spermatophyta</taxon>
        <taxon>Magnoliopsida</taxon>
        <taxon>eudicotyledons</taxon>
        <taxon>Gunneridae</taxon>
        <taxon>Pentapetalae</taxon>
        <taxon>rosids</taxon>
        <taxon>fabids</taxon>
        <taxon>Fabales</taxon>
        <taxon>Fabaceae</taxon>
        <taxon>Caesalpinioideae</taxon>
        <taxon>mimosoid clade</taxon>
        <taxon>Acacieae</taxon>
        <taxon>Acacia</taxon>
    </lineage>
</organism>
<evidence type="ECO:0000313" key="3">
    <source>
        <dbReference type="Proteomes" id="UP001293593"/>
    </source>
</evidence>
<dbReference type="EMBL" id="JAWXYG010000013">
    <property type="protein sequence ID" value="KAK4256149.1"/>
    <property type="molecule type" value="Genomic_DNA"/>
</dbReference>